<gene>
    <name evidence="1" type="ORF">SAMN04488503_3097</name>
</gene>
<evidence type="ECO:0000313" key="2">
    <source>
        <dbReference type="Proteomes" id="UP000198324"/>
    </source>
</evidence>
<reference evidence="1 2" key="1">
    <citation type="submission" date="2017-06" db="EMBL/GenBank/DDBJ databases">
        <authorList>
            <person name="Kim H.J."/>
            <person name="Triplett B.A."/>
        </authorList>
    </citation>
    <scope>NUCLEOTIDE SEQUENCE [LARGE SCALE GENOMIC DNA]</scope>
    <source>
        <strain evidence="1 2">DSM 13116</strain>
    </source>
</reference>
<organism evidence="1 2">
    <name type="scientific">Humidesulfovibrio mexicanus</name>
    <dbReference type="NCBI Taxonomy" id="147047"/>
    <lineage>
        <taxon>Bacteria</taxon>
        <taxon>Pseudomonadati</taxon>
        <taxon>Thermodesulfobacteriota</taxon>
        <taxon>Desulfovibrionia</taxon>
        <taxon>Desulfovibrionales</taxon>
        <taxon>Desulfovibrionaceae</taxon>
        <taxon>Humidesulfovibrio</taxon>
    </lineage>
</organism>
<dbReference type="AlphaFoldDB" id="A0A239CGT2"/>
<name>A0A239CGT2_9BACT</name>
<protein>
    <submittedName>
        <fullName evidence="1">Uncharacterized protein</fullName>
    </submittedName>
</protein>
<sequence>MSQKLTLTTLAQAILLPCLSRRTGKPCRSIITRQLLLGQAEDGIQLLGCLDPEGHVQRTAVRDVLSVQRRLVIYAEALGGAGRIWRELEAMPPASFSLDATGSPYTFVSLGSREAIDLIGAWPSSCGDITAMLRPVCGMLISAADSVMPPFRQIGHLWPNGGFARPAGSLVLSFARRPGVLFAAKYPLELAAKIIVRNRTAWGEAWEPEAPTDTNRRSAELMAAQFKPRPQVPLTDELLREAALSKPVEDLGDWWHECSLWHASGWPRWRNGRNRSGVLVSNDDPGLRHLFVIKGGEDSVPSRVR</sequence>
<evidence type="ECO:0000313" key="1">
    <source>
        <dbReference type="EMBL" id="SNS18901.1"/>
    </source>
</evidence>
<keyword evidence="2" id="KW-1185">Reference proteome</keyword>
<dbReference type="EMBL" id="FZOC01000008">
    <property type="protein sequence ID" value="SNS18901.1"/>
    <property type="molecule type" value="Genomic_DNA"/>
</dbReference>
<dbReference type="RefSeq" id="WP_089275289.1">
    <property type="nucleotide sequence ID" value="NZ_FZOC01000008.1"/>
</dbReference>
<dbReference type="Proteomes" id="UP000198324">
    <property type="component" value="Unassembled WGS sequence"/>
</dbReference>
<proteinExistence type="predicted"/>
<accession>A0A239CGT2</accession>